<proteinExistence type="predicted"/>
<keyword evidence="5" id="KW-1278">Translocase</keyword>
<comment type="catalytic activity">
    <reaction evidence="8">
        <text>ATP + H2O = ADP + phosphate + H(+)</text>
        <dbReference type="Rhea" id="RHEA:13065"/>
        <dbReference type="ChEBI" id="CHEBI:15377"/>
        <dbReference type="ChEBI" id="CHEBI:15378"/>
        <dbReference type="ChEBI" id="CHEBI:30616"/>
        <dbReference type="ChEBI" id="CHEBI:43474"/>
        <dbReference type="ChEBI" id="CHEBI:456216"/>
    </reaction>
</comment>
<feature type="transmembrane region" description="Helical" evidence="10">
    <location>
        <begin position="795"/>
        <end position="814"/>
    </location>
</feature>
<comment type="caution">
    <text evidence="12">The sequence shown here is derived from an EMBL/GenBank/DDBJ whole genome shotgun (WGS) entry which is preliminary data.</text>
</comment>
<dbReference type="SUPFAM" id="SSF81653">
    <property type="entry name" value="Calcium ATPase, transduction domain A"/>
    <property type="match status" value="1"/>
</dbReference>
<organism evidence="12 13">
    <name type="scientific">Streptomyces bambusae</name>
    <dbReference type="NCBI Taxonomy" id="1550616"/>
    <lineage>
        <taxon>Bacteria</taxon>
        <taxon>Bacillati</taxon>
        <taxon>Actinomycetota</taxon>
        <taxon>Actinomycetes</taxon>
        <taxon>Kitasatosporales</taxon>
        <taxon>Streptomycetaceae</taxon>
        <taxon>Streptomyces</taxon>
    </lineage>
</organism>
<dbReference type="InterPro" id="IPR004014">
    <property type="entry name" value="ATPase_P-typ_cation-transptr_N"/>
</dbReference>
<dbReference type="Gene3D" id="3.40.50.1000">
    <property type="entry name" value="HAD superfamily/HAD-like"/>
    <property type="match status" value="1"/>
</dbReference>
<dbReference type="Pfam" id="PF00690">
    <property type="entry name" value="Cation_ATPase_N"/>
    <property type="match status" value="1"/>
</dbReference>
<dbReference type="SUPFAM" id="SSF81660">
    <property type="entry name" value="Metal cation-transporting ATPase, ATP-binding domain N"/>
    <property type="match status" value="1"/>
</dbReference>
<dbReference type="InterPro" id="IPR018303">
    <property type="entry name" value="ATPase_P-typ_P_site"/>
</dbReference>
<evidence type="ECO:0000256" key="7">
    <source>
        <dbReference type="ARBA" id="ARBA00023136"/>
    </source>
</evidence>
<dbReference type="Proteomes" id="UP000812013">
    <property type="component" value="Unassembled WGS sequence"/>
</dbReference>
<dbReference type="Pfam" id="PF00122">
    <property type="entry name" value="E1-E2_ATPase"/>
    <property type="match status" value="1"/>
</dbReference>
<feature type="compositionally biased region" description="Basic and acidic residues" evidence="9">
    <location>
        <begin position="338"/>
        <end position="351"/>
    </location>
</feature>
<protein>
    <submittedName>
        <fullName evidence="12">HAD-IC family P-type ATPase</fullName>
    </submittedName>
</protein>
<dbReference type="Gene3D" id="3.40.1110.10">
    <property type="entry name" value="Calcium-transporting ATPase, cytoplasmic domain N"/>
    <property type="match status" value="1"/>
</dbReference>
<feature type="transmembrane region" description="Helical" evidence="10">
    <location>
        <begin position="768"/>
        <end position="789"/>
    </location>
</feature>
<dbReference type="SFLD" id="SFLDG00002">
    <property type="entry name" value="C1.7:_P-type_atpase_like"/>
    <property type="match status" value="1"/>
</dbReference>
<keyword evidence="4" id="KW-0067">ATP-binding</keyword>
<feature type="transmembrane region" description="Helical" evidence="10">
    <location>
        <begin position="225"/>
        <end position="243"/>
    </location>
</feature>
<feature type="compositionally biased region" description="Low complexity" evidence="9">
    <location>
        <begin position="379"/>
        <end position="411"/>
    </location>
</feature>
<dbReference type="InterPro" id="IPR023298">
    <property type="entry name" value="ATPase_P-typ_TM_dom_sf"/>
</dbReference>
<dbReference type="InterPro" id="IPR023214">
    <property type="entry name" value="HAD_sf"/>
</dbReference>
<dbReference type="InterPro" id="IPR008250">
    <property type="entry name" value="ATPase_P-typ_transduc_dom_A_sf"/>
</dbReference>
<feature type="transmembrane region" description="Helical" evidence="10">
    <location>
        <begin position="726"/>
        <end position="747"/>
    </location>
</feature>
<evidence type="ECO:0000256" key="8">
    <source>
        <dbReference type="ARBA" id="ARBA00049360"/>
    </source>
</evidence>
<dbReference type="InterPro" id="IPR036412">
    <property type="entry name" value="HAD-like_sf"/>
</dbReference>
<feature type="region of interest" description="Disordered" evidence="9">
    <location>
        <begin position="369"/>
        <end position="413"/>
    </location>
</feature>
<feature type="domain" description="Cation-transporting P-type ATPase N-terminal" evidence="11">
    <location>
        <begin position="10"/>
        <end position="71"/>
    </location>
</feature>
<evidence type="ECO:0000256" key="3">
    <source>
        <dbReference type="ARBA" id="ARBA00022741"/>
    </source>
</evidence>
<evidence type="ECO:0000256" key="10">
    <source>
        <dbReference type="SAM" id="Phobius"/>
    </source>
</evidence>
<dbReference type="SMART" id="SM00831">
    <property type="entry name" value="Cation_ATPase_N"/>
    <property type="match status" value="1"/>
</dbReference>
<dbReference type="NCBIfam" id="TIGR01494">
    <property type="entry name" value="ATPase_P-type"/>
    <property type="match status" value="2"/>
</dbReference>
<reference evidence="12 13" key="1">
    <citation type="submission" date="2019-12" db="EMBL/GenBank/DDBJ databases">
        <title>Genome sequence of Streptomyces bambusae.</title>
        <authorList>
            <person name="Bansal K."/>
            <person name="Choksket S."/>
            <person name="Korpole S."/>
            <person name="Patil P.B."/>
        </authorList>
    </citation>
    <scope>NUCLEOTIDE SEQUENCE [LARGE SCALE GENOMIC DNA]</scope>
    <source>
        <strain evidence="12 13">SK60</strain>
    </source>
</reference>
<dbReference type="PRINTS" id="PR00120">
    <property type="entry name" value="HATPASE"/>
</dbReference>
<evidence type="ECO:0000256" key="1">
    <source>
        <dbReference type="ARBA" id="ARBA00004651"/>
    </source>
</evidence>
<evidence type="ECO:0000256" key="6">
    <source>
        <dbReference type="ARBA" id="ARBA00022989"/>
    </source>
</evidence>
<evidence type="ECO:0000259" key="11">
    <source>
        <dbReference type="SMART" id="SM00831"/>
    </source>
</evidence>
<accession>A0ABS6YYI8</accession>
<dbReference type="Pfam" id="PF13246">
    <property type="entry name" value="Cation_ATPase"/>
    <property type="match status" value="1"/>
</dbReference>
<keyword evidence="13" id="KW-1185">Reference proteome</keyword>
<dbReference type="SFLD" id="SFLDF00027">
    <property type="entry name" value="p-type_atpase"/>
    <property type="match status" value="1"/>
</dbReference>
<dbReference type="InterPro" id="IPR023299">
    <property type="entry name" value="ATPase_P-typ_cyto_dom_N"/>
</dbReference>
<feature type="transmembrane region" description="Helical" evidence="10">
    <location>
        <begin position="255"/>
        <end position="277"/>
    </location>
</feature>
<evidence type="ECO:0000256" key="4">
    <source>
        <dbReference type="ARBA" id="ARBA00022840"/>
    </source>
</evidence>
<evidence type="ECO:0000256" key="9">
    <source>
        <dbReference type="SAM" id="MobiDB-lite"/>
    </source>
</evidence>
<dbReference type="Pfam" id="PF00689">
    <property type="entry name" value="Cation_ATPase_C"/>
    <property type="match status" value="1"/>
</dbReference>
<feature type="transmembrane region" description="Helical" evidence="10">
    <location>
        <begin position="860"/>
        <end position="879"/>
    </location>
</feature>
<evidence type="ECO:0000313" key="12">
    <source>
        <dbReference type="EMBL" id="MBW5480553.1"/>
    </source>
</evidence>
<evidence type="ECO:0000313" key="13">
    <source>
        <dbReference type="Proteomes" id="UP000812013"/>
    </source>
</evidence>
<dbReference type="PROSITE" id="PS00154">
    <property type="entry name" value="ATPASE_E1_E2"/>
    <property type="match status" value="1"/>
</dbReference>
<dbReference type="Gene3D" id="2.70.150.10">
    <property type="entry name" value="Calcium-transporting ATPase, cytoplasmic transduction domain A"/>
    <property type="match status" value="1"/>
</dbReference>
<keyword evidence="6 10" id="KW-1133">Transmembrane helix</keyword>
<dbReference type="InterPro" id="IPR006068">
    <property type="entry name" value="ATPase_P-typ_cation-transptr_C"/>
</dbReference>
<keyword evidence="2 10" id="KW-0812">Transmembrane</keyword>
<dbReference type="SFLD" id="SFLDS00003">
    <property type="entry name" value="Haloacid_Dehalogenase"/>
    <property type="match status" value="1"/>
</dbReference>
<evidence type="ECO:0000256" key="5">
    <source>
        <dbReference type="ARBA" id="ARBA00022967"/>
    </source>
</evidence>
<keyword evidence="7 10" id="KW-0472">Membrane</keyword>
<dbReference type="EMBL" id="WTFF01000004">
    <property type="protein sequence ID" value="MBW5480553.1"/>
    <property type="molecule type" value="Genomic_DNA"/>
</dbReference>
<dbReference type="SUPFAM" id="SSF56784">
    <property type="entry name" value="HAD-like"/>
    <property type="match status" value="1"/>
</dbReference>
<keyword evidence="3" id="KW-0547">Nucleotide-binding</keyword>
<dbReference type="PANTHER" id="PTHR42861">
    <property type="entry name" value="CALCIUM-TRANSPORTING ATPASE"/>
    <property type="match status" value="1"/>
</dbReference>
<evidence type="ECO:0000256" key="2">
    <source>
        <dbReference type="ARBA" id="ARBA00022692"/>
    </source>
</evidence>
<dbReference type="SUPFAM" id="SSF81665">
    <property type="entry name" value="Calcium ATPase, transmembrane domain M"/>
    <property type="match status" value="1"/>
</dbReference>
<dbReference type="RefSeq" id="WP_219664302.1">
    <property type="nucleotide sequence ID" value="NZ_WTFF01000004.1"/>
</dbReference>
<comment type="subcellular location">
    <subcellularLocation>
        <location evidence="1">Cell membrane</location>
        <topology evidence="1">Multi-pass membrane protein</topology>
    </subcellularLocation>
</comment>
<dbReference type="InterPro" id="IPR044492">
    <property type="entry name" value="P_typ_ATPase_HD_dom"/>
</dbReference>
<feature type="region of interest" description="Disordered" evidence="9">
    <location>
        <begin position="1"/>
        <end position="20"/>
    </location>
</feature>
<gene>
    <name evidence="12" type="ORF">GPJ59_01205</name>
</gene>
<dbReference type="PRINTS" id="PR00119">
    <property type="entry name" value="CATATPASE"/>
</dbReference>
<dbReference type="InterPro" id="IPR001757">
    <property type="entry name" value="P_typ_ATPase"/>
</dbReference>
<dbReference type="InterPro" id="IPR059000">
    <property type="entry name" value="ATPase_P-type_domA"/>
</dbReference>
<name>A0ABS6YYI8_9ACTN</name>
<feature type="region of interest" description="Disordered" evidence="9">
    <location>
        <begin position="328"/>
        <end position="351"/>
    </location>
</feature>
<dbReference type="Gene3D" id="1.20.1110.10">
    <property type="entry name" value="Calcium-transporting ATPase, transmembrane domain"/>
    <property type="match status" value="1"/>
</dbReference>
<sequence>MTGRTDTQPVRAQDHPGLTQAEAERRLVRHGRNEVAPPPPTPLYRRVLAQLRDPLIMVLLGAAVLTVAIGDHSDAVVIALVIVVNTTVGVAQEVRADRAVAALSALSAPHARVLRDGAAHEIAAALVVPGDTLLLGEGDIVAADAELTEASALLMDESMLTGESEPVDKAPGRPVSAGTVVVRGRGTATATATGSASALGRIAALLDAGHDPTPLQRRLASLGRVLAVATIALCVLVFTLGLLRGLAPGTMAVTAISLAVAAVPESLPAVVTLALALGARRMAARGALVRRLPAVETLGSVSVLATDKTGTLTEGRMVVQHVWTPSGGADVSGSGYEPHGELTRAGRALTPEELRPLRELLTTAALCNDASLKPPAPGSAPRSGSATGPGSAPRPGSAPGPGSATRPGSAAWSAVGDPMEAALLSAAAKAGCPTPAELRQARPRIAEAPFDSLRKRMTTLHRLPDGNVLVCLKGAPEAVLTPLVLTDPPERLTEAREQAAALAAHGYRVLAVAGTERQQWHLPAAEAEQGLRLLGLIAISDPPKAAAAATLAACRDAGITSVLITGDHPATARAIAERTGLVQDGEPGEVLTGPELAASPDTDLTGVRVFARTDPQQKLDIVHAWRARGAVTAMTGDGVNDGPALRQADIGVAMGARGTEVARQAADLVLTDDELSTVVTAVEEGRRVYDNIRRFLVYAMAGGAAEILVMLIGPLLGLALPLRAGQILWINLLTHGMTGVAMGAEPVSPEAMRRPPRPPGQHILAAGVWQRLIVLASAVTAVSLLAGVAARAMDLPWQSVLFLALLAAQLGVALGLRARLLTRANLFLPASVAGSAVLAMAALHVPALQSLLDTEPVGRTGLWLAAAAALAAFVTARLLRGAFRGKARP</sequence>
<feature type="compositionally biased region" description="Polar residues" evidence="9">
    <location>
        <begin position="1"/>
        <end position="10"/>
    </location>
</feature>
<feature type="transmembrane region" description="Helical" evidence="10">
    <location>
        <begin position="826"/>
        <end position="848"/>
    </location>
</feature>
<feature type="transmembrane region" description="Helical" evidence="10">
    <location>
        <begin position="695"/>
        <end position="720"/>
    </location>
</feature>